<organism evidence="7 8">
    <name type="scientific">Plasmodium fragile</name>
    <dbReference type="NCBI Taxonomy" id="5857"/>
    <lineage>
        <taxon>Eukaryota</taxon>
        <taxon>Sar</taxon>
        <taxon>Alveolata</taxon>
        <taxon>Apicomplexa</taxon>
        <taxon>Aconoidasida</taxon>
        <taxon>Haemosporida</taxon>
        <taxon>Plasmodiidae</taxon>
        <taxon>Plasmodium</taxon>
        <taxon>Plasmodium (Plasmodium)</taxon>
    </lineage>
</organism>
<dbReference type="PROSITE" id="PS50234">
    <property type="entry name" value="VWFA"/>
    <property type="match status" value="2"/>
</dbReference>
<feature type="region of interest" description="Disordered" evidence="3">
    <location>
        <begin position="998"/>
        <end position="1130"/>
    </location>
</feature>
<proteinExistence type="predicted"/>
<dbReference type="Pfam" id="PF00092">
    <property type="entry name" value="VWA"/>
    <property type="match status" value="1"/>
</dbReference>
<evidence type="ECO:0000256" key="5">
    <source>
        <dbReference type="SAM" id="SignalP"/>
    </source>
</evidence>
<dbReference type="Proteomes" id="UP000054561">
    <property type="component" value="Unassembled WGS sequence"/>
</dbReference>
<dbReference type="SMART" id="SM00327">
    <property type="entry name" value="VWA"/>
    <property type="match status" value="1"/>
</dbReference>
<accession>A0A0D9QMT6</accession>
<reference evidence="7 8" key="1">
    <citation type="submission" date="2014-03" db="EMBL/GenBank/DDBJ databases">
        <title>The Genome Sequence of Plasmodium fragile nilgiri.</title>
        <authorList>
            <consortium name="The Broad Institute Genomics Platform"/>
            <consortium name="The Broad Institute Genome Sequencing Center for Infectious Disease"/>
            <person name="Neafsey D."/>
            <person name="Duraisingh M."/>
            <person name="Young S.K."/>
            <person name="Zeng Q."/>
            <person name="Gargeya S."/>
            <person name="Abouelleil A."/>
            <person name="Alvarado L."/>
            <person name="Chapman S.B."/>
            <person name="Gainer-Dewar J."/>
            <person name="Goldberg J."/>
            <person name="Griggs A."/>
            <person name="Gujja S."/>
            <person name="Hansen M."/>
            <person name="Howarth C."/>
            <person name="Imamovic A."/>
            <person name="Larimer J."/>
            <person name="Pearson M."/>
            <person name="Poon T.W."/>
            <person name="Priest M."/>
            <person name="Roberts A."/>
            <person name="Saif S."/>
            <person name="Shea T."/>
            <person name="Sykes S."/>
            <person name="Wortman J."/>
            <person name="Nusbaum C."/>
            <person name="Birren B."/>
        </authorList>
    </citation>
    <scope>NUCLEOTIDE SEQUENCE [LARGE SCALE GENOMIC DNA]</scope>
    <source>
        <strain evidence="8">nilgiri</strain>
    </source>
</reference>
<feature type="compositionally biased region" description="Basic and acidic residues" evidence="3">
    <location>
        <begin position="574"/>
        <end position="589"/>
    </location>
</feature>
<keyword evidence="2" id="KW-1003">Cell membrane</keyword>
<evidence type="ECO:0000256" key="2">
    <source>
        <dbReference type="ARBA" id="ARBA00022475"/>
    </source>
</evidence>
<feature type="region of interest" description="Disordered" evidence="3">
    <location>
        <begin position="483"/>
        <end position="506"/>
    </location>
</feature>
<protein>
    <recommendedName>
        <fullName evidence="6">VWFA domain-containing protein</fullName>
    </recommendedName>
</protein>
<dbReference type="CDD" id="cd01450">
    <property type="entry name" value="vWFA_subfamily_ECM"/>
    <property type="match status" value="1"/>
</dbReference>
<feature type="region of interest" description="Disordered" evidence="3">
    <location>
        <begin position="543"/>
        <end position="589"/>
    </location>
</feature>
<feature type="compositionally biased region" description="Low complexity" evidence="3">
    <location>
        <begin position="951"/>
        <end position="969"/>
    </location>
</feature>
<feature type="region of interest" description="Disordered" evidence="3">
    <location>
        <begin position="837"/>
        <end position="863"/>
    </location>
</feature>
<dbReference type="AlphaFoldDB" id="A0A0D9QMT6"/>
<dbReference type="VEuPathDB" id="PlasmoDB:AK88_02191"/>
<feature type="compositionally biased region" description="Polar residues" evidence="3">
    <location>
        <begin position="1045"/>
        <end position="1059"/>
    </location>
</feature>
<feature type="transmembrane region" description="Helical" evidence="4">
    <location>
        <begin position="1166"/>
        <end position="1185"/>
    </location>
</feature>
<dbReference type="InterPro" id="IPR002035">
    <property type="entry name" value="VWF_A"/>
</dbReference>
<name>A0A0D9QMT6_PLAFR</name>
<dbReference type="SUPFAM" id="SSF53300">
    <property type="entry name" value="vWA-like"/>
    <property type="match status" value="2"/>
</dbReference>
<dbReference type="SMART" id="SM00209">
    <property type="entry name" value="TSP1"/>
    <property type="match status" value="1"/>
</dbReference>
<keyword evidence="4" id="KW-0812">Transmembrane</keyword>
<comment type="subcellular location">
    <subcellularLocation>
        <location evidence="1">Cell membrane</location>
    </subcellularLocation>
</comment>
<dbReference type="InterPro" id="IPR000884">
    <property type="entry name" value="TSP1_rpt"/>
</dbReference>
<evidence type="ECO:0000256" key="1">
    <source>
        <dbReference type="ARBA" id="ARBA00004236"/>
    </source>
</evidence>
<dbReference type="PROSITE" id="PS50092">
    <property type="entry name" value="TSP1"/>
    <property type="match status" value="1"/>
</dbReference>
<dbReference type="GeneID" id="24267505"/>
<feature type="domain" description="VWFA" evidence="6">
    <location>
        <begin position="323"/>
        <end position="532"/>
    </location>
</feature>
<dbReference type="SUPFAM" id="SSF82895">
    <property type="entry name" value="TSP-1 type 1 repeat"/>
    <property type="match status" value="1"/>
</dbReference>
<dbReference type="Gene3D" id="2.20.100.10">
    <property type="entry name" value="Thrombospondin type-1 (TSP1) repeat"/>
    <property type="match status" value="1"/>
</dbReference>
<dbReference type="OMA" id="ETNIPCC"/>
<evidence type="ECO:0000313" key="8">
    <source>
        <dbReference type="Proteomes" id="UP000054561"/>
    </source>
</evidence>
<dbReference type="Gene3D" id="3.40.50.410">
    <property type="entry name" value="von Willebrand factor, type A domain"/>
    <property type="match status" value="1"/>
</dbReference>
<evidence type="ECO:0000259" key="6">
    <source>
        <dbReference type="PROSITE" id="PS50234"/>
    </source>
</evidence>
<dbReference type="OrthoDB" id="372508at2759"/>
<feature type="compositionally biased region" description="Acidic residues" evidence="3">
    <location>
        <begin position="846"/>
        <end position="855"/>
    </location>
</feature>
<feature type="chain" id="PRO_5002344033" description="VWFA domain-containing protein" evidence="5">
    <location>
        <begin position="26"/>
        <end position="1228"/>
    </location>
</feature>
<dbReference type="EMBL" id="KQ001665">
    <property type="protein sequence ID" value="KJP88077.1"/>
    <property type="molecule type" value="Genomic_DNA"/>
</dbReference>
<gene>
    <name evidence="7" type="ORF">AK88_02191</name>
</gene>
<feature type="compositionally biased region" description="Basic and acidic residues" evidence="3">
    <location>
        <begin position="1020"/>
        <end position="1042"/>
    </location>
</feature>
<feature type="compositionally biased region" description="Basic and acidic residues" evidence="3">
    <location>
        <begin position="922"/>
        <end position="949"/>
    </location>
</feature>
<sequence length="1228" mass="138285">MRRIVRLMLNWILPFLLFRLTQVDSKGLIEKVTSQGDLDLVILFDAGFKENKEKKRSKALENIAELAKNLLVEGVSKVNLTYVTYDSVSVQTMARADNRSAKGKASFSSFSSSRLTNGSVEGFRQVVMQTEMRQSKHNSNHLKALNYVGIKHFYDADDSSTKMIIMFINTDGIPTRDDTELNIVHYLLDRKNITLNIITKVNLKSYCHYLHKVGPNTNELLRCVLKNSFYHKLILTYTLDKLYDDIATNAKCSDWSEWSECTVTCNVGYHFSKRNTLHNVENPVGGKYKRTGKNCTDQRSLVIQECFETSCDNSLDVCDIEVDLSLLVNDSSNMSQDFWLKYVLKPIRNLIAHLNLSSKLVNVSLTTFSEETYNWVNFSSNLSRNRNELLLFLEHWRFNFGGPTNNLTSALNYMHHHVLNSNEGRPNAHKVLVIFNTGDVTNKVAKGAEEIVRNIKLIYAADVYTICLKNNKESNCEAISGATVREGEEDKERDANHDEATNSSSLHDAPFFYSYSNVSEFREQLSDIQKNICKNAHQAIVAARRRRRKNLRRADKSGEASGRQGRRTTQEGAKLTEREAHRAETKSADEAIEHAEEVEPEPEMKLDAVPGETPSEAAKIAQKLHGAKPVHIRPPYYLTSAGSLKGLKKNAAILKSFTNLDRIDDVEEEAEEEEKEQQQVDVVEPIQNPLKKYSSVYNIDALPSYKNKGKKNLICKLLKFLFRKKKEYKLKKMDPKDKEKIKQFIEEAKGLIDSEGTYHHREAQIEDGFKVMLDNIFKHIHNPPAGDFEFDSASVSSYGSYMEEGEELGLENTLPCSWFYIDAAQMNVDHMDGLTDADTVAGSNTDMEDDSDEEATSTKTGRAIDDDVSITDILVKEGGFATSENGNLKRRKRSVDQEEGQTTHNKENHGAKNEGPGGSVEGKGDEAVLPSSREREKKGEHDDRMEGGKGVDTVTTPTTTSSTQQSLPPDGRKPPTQKKFKSKFDIIQRFKNMAAVRDDTTGISFDEQPKYPVPPASNEGKGKMSHLEENTEGKKDDHDDPSAHIPNTSQRMKSSTESNKACDEGGVVPPLTPSMNYKKTEKNEATNGGGNKSNAHVTVDDNNPGMIKDKTNETLSGTKNETHAHDPNDQVPYDLLQHKDFTSEWDIGNYDAIEEEDRADSSIYKYSASFALIAVVLLGAAFLYIRSQKNLMEPVPVTFNDFVTHNGKKKVECREQHVELKPDETSWQ</sequence>
<dbReference type="InterPro" id="IPR036383">
    <property type="entry name" value="TSP1_rpt_sf"/>
</dbReference>
<feature type="domain" description="VWFA" evidence="6">
    <location>
        <begin position="39"/>
        <end position="246"/>
    </location>
</feature>
<feature type="region of interest" description="Disordered" evidence="3">
    <location>
        <begin position="883"/>
        <end position="982"/>
    </location>
</feature>
<dbReference type="Pfam" id="PF00090">
    <property type="entry name" value="TSP_1"/>
    <property type="match status" value="1"/>
</dbReference>
<feature type="signal peptide" evidence="5">
    <location>
        <begin position="1"/>
        <end position="25"/>
    </location>
</feature>
<keyword evidence="4" id="KW-1133">Transmembrane helix</keyword>
<feature type="compositionally biased region" description="Basic and acidic residues" evidence="3">
    <location>
        <begin position="485"/>
        <end position="500"/>
    </location>
</feature>
<dbReference type="GO" id="GO:0005886">
    <property type="term" value="C:plasma membrane"/>
    <property type="evidence" value="ECO:0007669"/>
    <property type="project" value="UniProtKB-SubCell"/>
</dbReference>
<evidence type="ECO:0000256" key="3">
    <source>
        <dbReference type="SAM" id="MobiDB-lite"/>
    </source>
</evidence>
<keyword evidence="5" id="KW-0732">Signal</keyword>
<keyword evidence="8" id="KW-1185">Reference proteome</keyword>
<dbReference type="InterPro" id="IPR036465">
    <property type="entry name" value="vWFA_dom_sf"/>
</dbReference>
<keyword evidence="4" id="KW-0472">Membrane</keyword>
<evidence type="ECO:0000256" key="4">
    <source>
        <dbReference type="SAM" id="Phobius"/>
    </source>
</evidence>
<dbReference type="RefSeq" id="XP_012335248.1">
    <property type="nucleotide sequence ID" value="XM_012479825.1"/>
</dbReference>
<evidence type="ECO:0000313" key="7">
    <source>
        <dbReference type="EMBL" id="KJP88077.1"/>
    </source>
</evidence>